<keyword evidence="4" id="KW-1185">Reference proteome</keyword>
<dbReference type="Gene3D" id="3.30.1370.100">
    <property type="entry name" value="MutL, C-terminal domain, regulatory subdomain"/>
    <property type="match status" value="1"/>
</dbReference>
<evidence type="ECO:0000313" key="4">
    <source>
        <dbReference type="Proteomes" id="UP000452235"/>
    </source>
</evidence>
<dbReference type="Proteomes" id="UP000452235">
    <property type="component" value="Unassembled WGS sequence"/>
</dbReference>
<dbReference type="EMBL" id="BLJY01000005">
    <property type="protein sequence ID" value="GFF16608.1"/>
    <property type="molecule type" value="Genomic_DNA"/>
</dbReference>
<feature type="region of interest" description="Disordered" evidence="2">
    <location>
        <begin position="576"/>
        <end position="595"/>
    </location>
</feature>
<dbReference type="PANTHER" id="PTHR10073:SF47">
    <property type="entry name" value="DNA MISMATCH REPAIR PROTEIN MLH3"/>
    <property type="match status" value="1"/>
</dbReference>
<comment type="caution">
    <text evidence="3">The sequence shown here is derived from an EMBL/GenBank/DDBJ whole genome shotgun (WGS) entry which is preliminary data.</text>
</comment>
<name>A0A5M3Z1Q8_ASPTE</name>
<feature type="compositionally biased region" description="Basic residues" evidence="2">
    <location>
        <begin position="380"/>
        <end position="392"/>
    </location>
</feature>
<dbReference type="InterPro" id="IPR037198">
    <property type="entry name" value="MutL_C_sf"/>
</dbReference>
<comment type="similarity">
    <text evidence="1">Belongs to the DNA mismatch repair MutL/HexB family.</text>
</comment>
<dbReference type="AlphaFoldDB" id="A0A5M3Z1Q8"/>
<dbReference type="VEuPathDB" id="FungiDB:ATEG_05571"/>
<feature type="region of interest" description="Disordered" evidence="2">
    <location>
        <begin position="505"/>
        <end position="536"/>
    </location>
</feature>
<evidence type="ECO:0000256" key="2">
    <source>
        <dbReference type="SAM" id="MobiDB-lite"/>
    </source>
</evidence>
<dbReference type="SUPFAM" id="SSF55874">
    <property type="entry name" value="ATPase domain of HSP90 chaperone/DNA topoisomerase II/histidine kinase"/>
    <property type="match status" value="1"/>
</dbReference>
<proteinExistence type="inferred from homology"/>
<dbReference type="GO" id="GO:0140664">
    <property type="term" value="F:ATP-dependent DNA damage sensor activity"/>
    <property type="evidence" value="ECO:0007669"/>
    <property type="project" value="InterPro"/>
</dbReference>
<dbReference type="Gene3D" id="3.30.1540.20">
    <property type="entry name" value="MutL, C-terminal domain, dimerisation subdomain"/>
    <property type="match status" value="1"/>
</dbReference>
<protein>
    <submittedName>
        <fullName evidence="3">DNA mismatch repair protein</fullName>
    </submittedName>
</protein>
<feature type="compositionally biased region" description="Polar residues" evidence="2">
    <location>
        <begin position="508"/>
        <end position="535"/>
    </location>
</feature>
<gene>
    <name evidence="3" type="ORF">ATEIFO6365_0005080000</name>
</gene>
<dbReference type="GO" id="GO:0005524">
    <property type="term" value="F:ATP binding"/>
    <property type="evidence" value="ECO:0007669"/>
    <property type="project" value="InterPro"/>
</dbReference>
<dbReference type="GO" id="GO:0016887">
    <property type="term" value="F:ATP hydrolysis activity"/>
    <property type="evidence" value="ECO:0007669"/>
    <property type="project" value="InterPro"/>
</dbReference>
<feature type="region of interest" description="Disordered" evidence="2">
    <location>
        <begin position="380"/>
        <end position="442"/>
    </location>
</feature>
<dbReference type="InterPro" id="IPR014790">
    <property type="entry name" value="MutL_C"/>
</dbReference>
<dbReference type="GO" id="GO:0032300">
    <property type="term" value="C:mismatch repair complex"/>
    <property type="evidence" value="ECO:0007669"/>
    <property type="project" value="InterPro"/>
</dbReference>
<organism evidence="3 4">
    <name type="scientific">Aspergillus terreus</name>
    <dbReference type="NCBI Taxonomy" id="33178"/>
    <lineage>
        <taxon>Eukaryota</taxon>
        <taxon>Fungi</taxon>
        <taxon>Dikarya</taxon>
        <taxon>Ascomycota</taxon>
        <taxon>Pezizomycotina</taxon>
        <taxon>Eurotiomycetes</taxon>
        <taxon>Eurotiomycetidae</taxon>
        <taxon>Eurotiales</taxon>
        <taxon>Aspergillaceae</taxon>
        <taxon>Aspergillus</taxon>
        <taxon>Aspergillus subgen. Circumdati</taxon>
    </lineage>
</organism>
<dbReference type="Pfam" id="PF13589">
    <property type="entry name" value="HATPase_c_3"/>
    <property type="match status" value="1"/>
</dbReference>
<sequence length="862" mass="95680">MSRTISRIEPLPPDVIAKLKSSTSITHLNGVVVELVKNALDADAHTIYVTVDFPRGGCVVEDDGAGIPREEFEPGGGLGQAHHTSKLHAGKAKYGRKGLFLASLSSLSLLTITSHHIRQSSTNAIIFHRADPVARLTPAPVQQELRFRAHGTSVTVNDLFGNMPVRVKSRSLALQKPDELDRQWEELRHLIVSVLIANDGLTKLVLSDLRKERRLNISPRPSRLWRDGELDVRRIASVLTQAGLVDVQSPDRWDTVSACVPDLSIHAAICLSPSPTKKVQFISIGINPVHPRNNANLLYNEINRLFASSDFGTGAANNPNPGGTSMAKNVNRWPMFYIRIEMGGTEVNDSDEEIPESDKSIQRILDVLGAMVSEFLAQHHLRPRAGKRRQGPRKQDPNALPASEATSRRFDYASSTEEALGDQVKMPAFQRSSQSQHFKGWSRIKSAKEQINDQSAGRARSNGSQTKVDLHKVGTTASVGFNEDTSAMLEETDTMIPWTDPYTGRTHLINSRTGQSATSEPGQRPHSTGSLWTSKSLEKLRRPRSAVSKTAHNAWVQNVLSRWENPVFSRAEQPISVFDSGQTGPAEGRPGSSSSDLCGFEDFGLSRFRGKLRRQDLDTAEVIAQIDRKFILARLRPSSSSEFVLVLIDQHAADERCRVERLFGEFFADDRYGRVQTITVDPIVLEVAKTEASLFGRYREFFKCWGVEFTLKQGADDRSAAIVVSTLPSLIAERCRVEPSLVTDLIRGEIWTREETRRGPFDAATSGEGLNWATRMNGCPKGIVDLLNSRACRTAIMFNDALAVDECQRLVKQLARCLFPFQCAHGRPSMIPILDSSGAGDEPEKEYTQDPDFIEAFRQWKH</sequence>
<reference evidence="3 4" key="1">
    <citation type="submission" date="2020-01" db="EMBL/GenBank/DDBJ databases">
        <title>Aspergillus terreus IFO 6365 whole genome shotgun sequence.</title>
        <authorList>
            <person name="Kanamasa S."/>
            <person name="Takahashi H."/>
        </authorList>
    </citation>
    <scope>NUCLEOTIDE SEQUENCE [LARGE SCALE GENOMIC DNA]</scope>
    <source>
        <strain evidence="3 4">IFO 6365</strain>
    </source>
</reference>
<dbReference type="OrthoDB" id="429932at2759"/>
<dbReference type="Gene3D" id="3.30.565.10">
    <property type="entry name" value="Histidine kinase-like ATPase, C-terminal domain"/>
    <property type="match status" value="1"/>
</dbReference>
<dbReference type="InterPro" id="IPR038973">
    <property type="entry name" value="MutL/Mlh/Pms-like"/>
</dbReference>
<dbReference type="InterPro" id="IPR042121">
    <property type="entry name" value="MutL_C_regsub"/>
</dbReference>
<accession>A0A5M3Z1Q8</accession>
<dbReference type="SMART" id="SM00853">
    <property type="entry name" value="MutL_C"/>
    <property type="match status" value="1"/>
</dbReference>
<dbReference type="SUPFAM" id="SSF118116">
    <property type="entry name" value="DNA mismatch repair protein MutL"/>
    <property type="match status" value="1"/>
</dbReference>
<dbReference type="InterPro" id="IPR036890">
    <property type="entry name" value="HATPase_C_sf"/>
</dbReference>
<dbReference type="Pfam" id="PF08676">
    <property type="entry name" value="MutL_C"/>
    <property type="match status" value="1"/>
</dbReference>
<evidence type="ECO:0000256" key="1">
    <source>
        <dbReference type="ARBA" id="ARBA00006082"/>
    </source>
</evidence>
<dbReference type="PANTHER" id="PTHR10073">
    <property type="entry name" value="DNA MISMATCH REPAIR PROTEIN MLH, PMS, MUTL"/>
    <property type="match status" value="1"/>
</dbReference>
<dbReference type="InterPro" id="IPR042120">
    <property type="entry name" value="MutL_C_dimsub"/>
</dbReference>
<evidence type="ECO:0000313" key="3">
    <source>
        <dbReference type="EMBL" id="GFF16608.1"/>
    </source>
</evidence>
<dbReference type="GO" id="GO:0006298">
    <property type="term" value="P:mismatch repair"/>
    <property type="evidence" value="ECO:0007669"/>
    <property type="project" value="InterPro"/>
</dbReference>